<sequence>MVAINSNVPAGISSAVPAVDNTDGRDDEDSLQTNQAPPLYESPRLKGYITLLSSSVYNYISAKDQTLISGEPVDWCLAQYDLSLLTDDPRPNAARIRYAMTAAVITIMITCAVIFIHFISFTGIGNKLWLKMFGRNGKAELYIASFLTFLWIITTWSNTSIRGPAGYKDNYNLYWSTWICCFTSFWILEAWSTSTGRASSVFQYQQTVSLPPQGPMWIVTFILAFTDFVFALDASRNWEDGLEGYPYTRKYFSRVRNAEWVLLIFVTAATFACSLAWVLAEIFRENKTNRMNTKSDQENHVEGIMIHLLTAIWVPTVFIVTVPGGAASLLGNMYFTTWSCSFAVVGLLVWWQRQWREGIFEMIEEQQHEYDKARRAIRRREEKRLANIEEQEHAEDNEDNEDEANTTRQFVGQESEQSESFDDEDVNSEDDIQIVDDDDYSIPSTSSVTSVSPISGARCSSRSLFASALSSLPPHREED</sequence>
<evidence type="ECO:0000256" key="1">
    <source>
        <dbReference type="SAM" id="MobiDB-lite"/>
    </source>
</evidence>
<feature type="compositionally biased region" description="Acidic residues" evidence="1">
    <location>
        <begin position="416"/>
        <end position="440"/>
    </location>
</feature>
<evidence type="ECO:0000313" key="4">
    <source>
        <dbReference type="Proteomes" id="UP001530400"/>
    </source>
</evidence>
<keyword evidence="2" id="KW-1133">Transmembrane helix</keyword>
<feature type="compositionally biased region" description="Low complexity" evidence="1">
    <location>
        <begin position="441"/>
        <end position="456"/>
    </location>
</feature>
<dbReference type="EMBL" id="JALLPJ020001065">
    <property type="protein sequence ID" value="KAL3777097.1"/>
    <property type="molecule type" value="Genomic_DNA"/>
</dbReference>
<feature type="transmembrane region" description="Helical" evidence="2">
    <location>
        <begin position="304"/>
        <end position="327"/>
    </location>
</feature>
<name>A0ABD3NPR4_9STRA</name>
<evidence type="ECO:0000313" key="3">
    <source>
        <dbReference type="EMBL" id="KAL3777097.1"/>
    </source>
</evidence>
<feature type="compositionally biased region" description="Acidic residues" evidence="1">
    <location>
        <begin position="392"/>
        <end position="404"/>
    </location>
</feature>
<gene>
    <name evidence="3" type="ORF">ACHAWO_010469</name>
</gene>
<dbReference type="Proteomes" id="UP001530400">
    <property type="component" value="Unassembled WGS sequence"/>
</dbReference>
<feature type="transmembrane region" description="Helical" evidence="2">
    <location>
        <begin position="260"/>
        <end position="283"/>
    </location>
</feature>
<dbReference type="AlphaFoldDB" id="A0ABD3NPR4"/>
<feature type="transmembrane region" description="Helical" evidence="2">
    <location>
        <begin position="214"/>
        <end position="232"/>
    </location>
</feature>
<keyword evidence="4" id="KW-1185">Reference proteome</keyword>
<proteinExistence type="predicted"/>
<feature type="transmembrane region" description="Helical" evidence="2">
    <location>
        <begin position="98"/>
        <end position="120"/>
    </location>
</feature>
<feature type="transmembrane region" description="Helical" evidence="2">
    <location>
        <begin position="173"/>
        <end position="193"/>
    </location>
</feature>
<comment type="caution">
    <text evidence="3">The sequence shown here is derived from an EMBL/GenBank/DDBJ whole genome shotgun (WGS) entry which is preliminary data.</text>
</comment>
<feature type="region of interest" description="Disordered" evidence="1">
    <location>
        <begin position="386"/>
        <end position="456"/>
    </location>
</feature>
<keyword evidence="2" id="KW-0812">Transmembrane</keyword>
<evidence type="ECO:0000256" key="2">
    <source>
        <dbReference type="SAM" id="Phobius"/>
    </source>
</evidence>
<organism evidence="3 4">
    <name type="scientific">Cyclotella atomus</name>
    <dbReference type="NCBI Taxonomy" id="382360"/>
    <lineage>
        <taxon>Eukaryota</taxon>
        <taxon>Sar</taxon>
        <taxon>Stramenopiles</taxon>
        <taxon>Ochrophyta</taxon>
        <taxon>Bacillariophyta</taxon>
        <taxon>Coscinodiscophyceae</taxon>
        <taxon>Thalassiosirophycidae</taxon>
        <taxon>Stephanodiscales</taxon>
        <taxon>Stephanodiscaceae</taxon>
        <taxon>Cyclotella</taxon>
    </lineage>
</organism>
<protein>
    <submittedName>
        <fullName evidence="3">Uncharacterized protein</fullName>
    </submittedName>
</protein>
<feature type="transmembrane region" description="Helical" evidence="2">
    <location>
        <begin position="141"/>
        <end position="161"/>
    </location>
</feature>
<feature type="transmembrane region" description="Helical" evidence="2">
    <location>
        <begin position="333"/>
        <end position="351"/>
    </location>
</feature>
<keyword evidence="2" id="KW-0472">Membrane</keyword>
<accession>A0ABD3NPR4</accession>
<reference evidence="3 4" key="1">
    <citation type="submission" date="2024-10" db="EMBL/GenBank/DDBJ databases">
        <title>Updated reference genomes for cyclostephanoid diatoms.</title>
        <authorList>
            <person name="Roberts W.R."/>
            <person name="Alverson A.J."/>
        </authorList>
    </citation>
    <scope>NUCLEOTIDE SEQUENCE [LARGE SCALE GENOMIC DNA]</scope>
    <source>
        <strain evidence="3 4">AJA010-31</strain>
    </source>
</reference>
<feature type="region of interest" description="Disordered" evidence="1">
    <location>
        <begin position="14"/>
        <end position="39"/>
    </location>
</feature>